<proteinExistence type="predicted"/>
<dbReference type="EMBL" id="AWEZ01000043">
    <property type="protein sequence ID" value="ERL08799.1"/>
    <property type="molecule type" value="Genomic_DNA"/>
</dbReference>
<dbReference type="GO" id="GO:0003677">
    <property type="term" value="F:DNA binding"/>
    <property type="evidence" value="ECO:0007669"/>
    <property type="project" value="InterPro"/>
</dbReference>
<comment type="caution">
    <text evidence="3">The sequence shown here is derived from an EMBL/GenBank/DDBJ whole genome shotgun (WGS) entry which is preliminary data.</text>
</comment>
<evidence type="ECO:0000313" key="4">
    <source>
        <dbReference type="Proteomes" id="UP000016638"/>
    </source>
</evidence>
<sequence>MGWQGGIGMSEKRYTSGEIAAAAGLTIRTVRHYDHIGLLPSRHTRRNGPDGSHRLVAASHDRPYPWNV</sequence>
<reference evidence="3 4" key="1">
    <citation type="submission" date="2013-08" db="EMBL/GenBank/DDBJ databases">
        <authorList>
            <person name="Durkin A.S."/>
            <person name="Haft D.R."/>
            <person name="McCorrison J."/>
            <person name="Torralba M."/>
            <person name="Gillis M."/>
            <person name="Haft D.H."/>
            <person name="Methe B."/>
            <person name="Sutton G."/>
            <person name="Nelson K.E."/>
        </authorList>
    </citation>
    <scope>NUCLEOTIDE SEQUENCE [LARGE SCALE GENOMIC DNA]</scope>
    <source>
        <strain evidence="3 4">F0195</strain>
    </source>
</reference>
<dbReference type="PROSITE" id="PS50937">
    <property type="entry name" value="HTH_MERR_2"/>
    <property type="match status" value="1"/>
</dbReference>
<feature type="region of interest" description="Disordered" evidence="1">
    <location>
        <begin position="41"/>
        <end position="68"/>
    </location>
</feature>
<organism evidence="3 4">
    <name type="scientific">Olsenella profusa F0195</name>
    <dbReference type="NCBI Taxonomy" id="1125712"/>
    <lineage>
        <taxon>Bacteria</taxon>
        <taxon>Bacillati</taxon>
        <taxon>Actinomycetota</taxon>
        <taxon>Coriobacteriia</taxon>
        <taxon>Coriobacteriales</taxon>
        <taxon>Atopobiaceae</taxon>
        <taxon>Olsenella</taxon>
    </lineage>
</organism>
<dbReference type="InterPro" id="IPR000551">
    <property type="entry name" value="MerR-type_HTH_dom"/>
</dbReference>
<dbReference type="STRING" id="1125712.HMPREF1316_0448"/>
<evidence type="ECO:0000256" key="1">
    <source>
        <dbReference type="SAM" id="MobiDB-lite"/>
    </source>
</evidence>
<protein>
    <submittedName>
        <fullName evidence="3">Transcriptional regulator, MerR family</fullName>
    </submittedName>
</protein>
<name>U2T6X7_9ACTN</name>
<evidence type="ECO:0000259" key="2">
    <source>
        <dbReference type="PROSITE" id="PS50937"/>
    </source>
</evidence>
<dbReference type="AlphaFoldDB" id="U2T6X7"/>
<feature type="compositionally biased region" description="Basic and acidic residues" evidence="1">
    <location>
        <begin position="47"/>
        <end position="68"/>
    </location>
</feature>
<dbReference type="SUPFAM" id="SSF46955">
    <property type="entry name" value="Putative DNA-binding domain"/>
    <property type="match status" value="1"/>
</dbReference>
<accession>U2T6X7</accession>
<evidence type="ECO:0000313" key="3">
    <source>
        <dbReference type="EMBL" id="ERL08799.1"/>
    </source>
</evidence>
<dbReference type="Pfam" id="PF00376">
    <property type="entry name" value="MerR"/>
    <property type="match status" value="1"/>
</dbReference>
<dbReference type="PATRIC" id="fig|1125712.3.peg.1069"/>
<dbReference type="GO" id="GO:0006355">
    <property type="term" value="P:regulation of DNA-templated transcription"/>
    <property type="evidence" value="ECO:0007669"/>
    <property type="project" value="InterPro"/>
</dbReference>
<gene>
    <name evidence="3" type="ORF">HMPREF1316_0448</name>
</gene>
<dbReference type="Proteomes" id="UP000016638">
    <property type="component" value="Unassembled WGS sequence"/>
</dbReference>
<dbReference type="PROSITE" id="PS00552">
    <property type="entry name" value="HTH_MERR_1"/>
    <property type="match status" value="1"/>
</dbReference>
<keyword evidence="4" id="KW-1185">Reference proteome</keyword>
<feature type="domain" description="HTH merR-type" evidence="2">
    <location>
        <begin position="13"/>
        <end position="40"/>
    </location>
</feature>
<dbReference type="Gene3D" id="1.10.1660.10">
    <property type="match status" value="1"/>
</dbReference>
<dbReference type="InterPro" id="IPR009061">
    <property type="entry name" value="DNA-bd_dom_put_sf"/>
</dbReference>